<dbReference type="RefSeq" id="WP_190825543.1">
    <property type="nucleotide sequence ID" value="NZ_CAWPPI010000013.1"/>
</dbReference>
<reference evidence="2" key="1">
    <citation type="submission" date="2020-09" db="EMBL/GenBank/DDBJ databases">
        <title>Iningainema tapete sp. nov. (Scytonemataceae, Cyanobacteria) from greenhouses in central Florida (USA) produces two types of nodularin with biosynthetic potential for microcystin-LR and anabaenopeptins.</title>
        <authorList>
            <person name="Berthold D.E."/>
            <person name="Lefler F.W."/>
            <person name="Huang I.-S."/>
            <person name="Abdulla H."/>
            <person name="Zimba P.V."/>
            <person name="Laughinghouse H.D. IV."/>
        </authorList>
    </citation>
    <scope>NUCLEOTIDE SEQUENCE</scope>
    <source>
        <strain evidence="2">BLCCT55</strain>
    </source>
</reference>
<accession>A0A8J6XGE9</accession>
<dbReference type="AlphaFoldDB" id="A0A8J6XGE9"/>
<comment type="caution">
    <text evidence="2">The sequence shown here is derived from an EMBL/GenBank/DDBJ whole genome shotgun (WGS) entry which is preliminary data.</text>
</comment>
<dbReference type="Proteomes" id="UP000629098">
    <property type="component" value="Unassembled WGS sequence"/>
</dbReference>
<dbReference type="EMBL" id="JACXAE010000013">
    <property type="protein sequence ID" value="MBD2771259.1"/>
    <property type="molecule type" value="Genomic_DNA"/>
</dbReference>
<feature type="region of interest" description="Disordered" evidence="1">
    <location>
        <begin position="65"/>
        <end position="88"/>
    </location>
</feature>
<evidence type="ECO:0000313" key="2">
    <source>
        <dbReference type="EMBL" id="MBD2771259.1"/>
    </source>
</evidence>
<name>A0A8J6XGE9_9CYAN</name>
<protein>
    <submittedName>
        <fullName evidence="2">Uncharacterized protein</fullName>
    </submittedName>
</protein>
<gene>
    <name evidence="2" type="ORF">ICL16_03740</name>
</gene>
<organism evidence="2 3">
    <name type="scientific">Iningainema tapete BLCC-T55</name>
    <dbReference type="NCBI Taxonomy" id="2748662"/>
    <lineage>
        <taxon>Bacteria</taxon>
        <taxon>Bacillati</taxon>
        <taxon>Cyanobacteriota</taxon>
        <taxon>Cyanophyceae</taxon>
        <taxon>Nostocales</taxon>
        <taxon>Scytonemataceae</taxon>
        <taxon>Iningainema tapete</taxon>
    </lineage>
</organism>
<evidence type="ECO:0000256" key="1">
    <source>
        <dbReference type="SAM" id="MobiDB-lite"/>
    </source>
</evidence>
<proteinExistence type="predicted"/>
<sequence length="88" mass="10260">MHGKFTFELQRYKYQGNNVNYFELTNQFSSGYISNRLQEFTAYYSNRLSYTEVENLIIRTTGDKLLTERQSPTEGNPDTALPPKPVVK</sequence>
<keyword evidence="3" id="KW-1185">Reference proteome</keyword>
<evidence type="ECO:0000313" key="3">
    <source>
        <dbReference type="Proteomes" id="UP000629098"/>
    </source>
</evidence>